<keyword evidence="1" id="KW-0812">Transmembrane</keyword>
<feature type="transmembrane region" description="Helical" evidence="1">
    <location>
        <begin position="93"/>
        <end position="110"/>
    </location>
</feature>
<dbReference type="RefSeq" id="WP_049218936.1">
    <property type="nucleotide sequence ID" value="NZ_CABGUH010000002.1"/>
</dbReference>
<dbReference type="InterPro" id="IPR045620">
    <property type="entry name" value="DUF6442"/>
</dbReference>
<keyword evidence="1" id="KW-0472">Membrane</keyword>
<reference evidence="2 3" key="1">
    <citation type="submission" date="2017-10" db="EMBL/GenBank/DDBJ databases">
        <title>FDA dAtabase for Regulatory Grade micrObial Sequences (FDA-ARGOS): Supporting development and validation of Infectious Disease Dx tests.</title>
        <authorList>
            <person name="Campos J."/>
            <person name="Goldberg B."/>
            <person name="Tallon L.J."/>
            <person name="Sadzewicz L."/>
            <person name="Sengamalay N."/>
            <person name="Ott S."/>
            <person name="Godinez A."/>
            <person name="Nagaraj S."/>
            <person name="Vyas G."/>
            <person name="Aluvathingal J."/>
            <person name="Nadendla S."/>
            <person name="Geyer C."/>
            <person name="Nandy P."/>
            <person name="Hobson J."/>
            <person name="Sichtig H."/>
        </authorList>
    </citation>
    <scope>NUCLEOTIDE SEQUENCE [LARGE SCALE GENOMIC DNA]</scope>
    <source>
        <strain evidence="2 3">FDAARGOS_185</strain>
    </source>
</reference>
<protein>
    <recommendedName>
        <fullName evidence="4">DUF2178 domain-containing protein</fullName>
    </recommendedName>
</protein>
<dbReference type="AlphaFoldDB" id="A0A2N8PX64"/>
<accession>A0A2N8PX64</accession>
<dbReference type="GeneID" id="69568625"/>
<feature type="transmembrane region" description="Helical" evidence="1">
    <location>
        <begin position="7"/>
        <end position="24"/>
    </location>
</feature>
<feature type="transmembrane region" description="Helical" evidence="1">
    <location>
        <begin position="116"/>
        <end position="133"/>
    </location>
</feature>
<evidence type="ECO:0008006" key="4">
    <source>
        <dbReference type="Google" id="ProtNLM"/>
    </source>
</evidence>
<proteinExistence type="predicted"/>
<gene>
    <name evidence="2" type="ORF">AUF17_04715</name>
</gene>
<feature type="transmembrane region" description="Helical" evidence="1">
    <location>
        <begin position="36"/>
        <end position="57"/>
    </location>
</feature>
<keyword evidence="1" id="KW-1133">Transmembrane helix</keyword>
<name>A0A2N8PX64_ENTAV</name>
<evidence type="ECO:0000313" key="3">
    <source>
        <dbReference type="Proteomes" id="UP000316316"/>
    </source>
</evidence>
<dbReference type="EMBL" id="PDXQ01000001">
    <property type="protein sequence ID" value="TRZ33418.1"/>
    <property type="molecule type" value="Genomic_DNA"/>
</dbReference>
<evidence type="ECO:0000313" key="2">
    <source>
        <dbReference type="EMBL" id="TRZ33418.1"/>
    </source>
</evidence>
<dbReference type="Proteomes" id="UP000316316">
    <property type="component" value="Unassembled WGS sequence"/>
</dbReference>
<comment type="caution">
    <text evidence="2">The sequence shown here is derived from an EMBL/GenBank/DDBJ whole genome shotgun (WGS) entry which is preliminary data.</text>
</comment>
<organism evidence="2 3">
    <name type="scientific">Enterococcus avium</name>
    <name type="common">Streptococcus avium</name>
    <dbReference type="NCBI Taxonomy" id="33945"/>
    <lineage>
        <taxon>Bacteria</taxon>
        <taxon>Bacillati</taxon>
        <taxon>Bacillota</taxon>
        <taxon>Bacilli</taxon>
        <taxon>Lactobacillales</taxon>
        <taxon>Enterococcaceae</taxon>
        <taxon>Enterococcus</taxon>
    </lineage>
</organism>
<dbReference type="Pfam" id="PF20040">
    <property type="entry name" value="DUF6442"/>
    <property type="match status" value="1"/>
</dbReference>
<sequence>MKKTKELLITLVGVVLIGVGFYLIKTVDNSQGIMKTLPYLCIGLGCGLFGNGIGDFVSKKTIEKNPKLAKQVEIDTKDERNVMIGNMAKAKGFDIMLYIYSALLLTFALMGISFNVIIPMVIAYLFVIGYYLYHLTKIQKTL</sequence>
<evidence type="ECO:0000256" key="1">
    <source>
        <dbReference type="SAM" id="Phobius"/>
    </source>
</evidence>